<gene>
    <name evidence="2" type="ORF">clP1_008</name>
</gene>
<dbReference type="Proteomes" id="UP000005879">
    <property type="component" value="Segment"/>
</dbReference>
<dbReference type="KEGG" id="vg:11294613"/>
<dbReference type="InterPro" id="IPR021145">
    <property type="entry name" value="Portal_protein_SPP1_Gp6-like"/>
</dbReference>
<reference evidence="2 3" key="1">
    <citation type="journal article" date="2012" name="Gene">
        <title>Genome sequence of the phage clP1, which infects the beer spoilage bacterium Pediococcus damnosus.</title>
        <authorList>
            <person name="Kelly D."/>
            <person name="O'Sullivan O."/>
            <person name="Mills S."/>
            <person name="McAuliffe O."/>
            <person name="Ross R.P."/>
            <person name="Neve H."/>
            <person name="Coffey A."/>
        </authorList>
    </citation>
    <scope>NUCLEOTIDE SEQUENCE [LARGE SCALE GENOMIC DNA]</scope>
</reference>
<feature type="region of interest" description="Disordered" evidence="1">
    <location>
        <begin position="484"/>
        <end position="513"/>
    </location>
</feature>
<dbReference type="InterPro" id="IPR006428">
    <property type="entry name" value="Portal_SPP1-type"/>
</dbReference>
<keyword evidence="3" id="KW-1185">Reference proteome</keyword>
<accession>G8FUZ1</accession>
<evidence type="ECO:0000313" key="2">
    <source>
        <dbReference type="EMBL" id="AER59767.1"/>
    </source>
</evidence>
<proteinExistence type="predicted"/>
<dbReference type="Pfam" id="PF05133">
    <property type="entry name" value="SPP1_portal"/>
    <property type="match status" value="1"/>
</dbReference>
<dbReference type="NCBIfam" id="TIGR01538">
    <property type="entry name" value="portal_SPP1"/>
    <property type="match status" value="1"/>
</dbReference>
<organism evidence="2 3">
    <name type="scientific">Pediococcus phage cIP1</name>
    <dbReference type="NCBI Taxonomy" id="2681621"/>
    <lineage>
        <taxon>Viruses</taxon>
        <taxon>Duplodnaviria</taxon>
        <taxon>Heunggongvirae</taxon>
        <taxon>Uroviricota</taxon>
        <taxon>Caudoviricetes</taxon>
        <taxon>Coetzeevirus</taxon>
        <taxon>Coetzeevirus cIP1</taxon>
    </lineage>
</organism>
<dbReference type="RefSeq" id="YP_004934173.1">
    <property type="nucleotide sequence ID" value="NC_016161.1"/>
</dbReference>
<evidence type="ECO:0000313" key="3">
    <source>
        <dbReference type="Proteomes" id="UP000005879"/>
    </source>
</evidence>
<protein>
    <submittedName>
        <fullName evidence="2">Minor head protein</fullName>
    </submittedName>
</protein>
<dbReference type="GeneID" id="11294613"/>
<dbReference type="EMBL" id="JN051154">
    <property type="protein sequence ID" value="AER59767.1"/>
    <property type="molecule type" value="Genomic_DNA"/>
</dbReference>
<evidence type="ECO:0000256" key="1">
    <source>
        <dbReference type="SAM" id="MobiDB-lite"/>
    </source>
</evidence>
<sequence>MIDMQQANMNYQEDADKLTPTRIAAFIRHHYNNQRPRLEMLYDYYKGQNDGILSPASRRNEKGKADHRAVHSFARYIADFQTSYSVGNAIAMSGPSSDRLDDFNRRNDIDTLNYELYLDMTVTGRAYEYVYRDPSQKGEVSVKLDPMECFIIYDRSVNPKPIMAVRYHAVQTVVDNITQTKYEVETWTENDYTRYKPIVVAGSVPTLEVAEHSAQFGFPMIEYRNNEYRQGDFENVLSLIDLYDVAQSDTANYMTDLNEAMLVIKGDIDTLFDDSTLLQMVDPSDADAMKKLADEKMAQLEAMRQANMILLKTGMAPNGQQTSADANYIHKEYDSAGTELYKKRLAADIHKFSHTPDLTDDNFSGNSSGVAMKYKVLGTVELASTKRKQFERGLNQRYTVVAHIEERVNGKWDIDPDEIGFIFRDNLPTDDVAIITALVQAGAQIPQEYLYQYLPNVTDADEIVKMMDKQRKSMLKTYDTKGGLIINGTSGNDSEDEDVRGQQGEPENERTSD</sequence>
<name>G8FUZ1_9CAUD</name>